<dbReference type="Gene3D" id="2.60.120.40">
    <property type="match status" value="1"/>
</dbReference>
<keyword evidence="3" id="KW-0202">Cytokine</keyword>
<keyword evidence="7" id="KW-1185">Reference proteome</keyword>
<evidence type="ECO:0000256" key="2">
    <source>
        <dbReference type="ARBA" id="ARBA00008670"/>
    </source>
</evidence>
<reference evidence="6" key="3">
    <citation type="submission" date="2025-09" db="UniProtKB">
        <authorList>
            <consortium name="Ensembl"/>
        </authorList>
    </citation>
    <scope>IDENTIFICATION</scope>
</reference>
<comment type="similarity">
    <text evidence="2">Belongs to the tumor necrosis factor family.</text>
</comment>
<dbReference type="GO" id="GO:0005125">
    <property type="term" value="F:cytokine activity"/>
    <property type="evidence" value="ECO:0007669"/>
    <property type="project" value="UniProtKB-KW"/>
</dbReference>
<dbReference type="PROSITE" id="PS50049">
    <property type="entry name" value="THD_2"/>
    <property type="match status" value="1"/>
</dbReference>
<dbReference type="PANTHER" id="PTHR11471">
    <property type="entry name" value="TUMOR NECROSIS FACTOR FAMILY MEMBER"/>
    <property type="match status" value="1"/>
</dbReference>
<dbReference type="InterPro" id="IPR006053">
    <property type="entry name" value="TNF"/>
</dbReference>
<comment type="subcellular location">
    <subcellularLocation>
        <location evidence="1">Membrane</location>
    </subcellularLocation>
</comment>
<evidence type="ECO:0000256" key="3">
    <source>
        <dbReference type="ARBA" id="ARBA00022514"/>
    </source>
</evidence>
<dbReference type="GeneTree" id="ENSGT01060000248544"/>
<dbReference type="GO" id="GO:0006955">
    <property type="term" value="P:immune response"/>
    <property type="evidence" value="ECO:0007669"/>
    <property type="project" value="InterPro"/>
</dbReference>
<organism evidence="6 7">
    <name type="scientific">Latimeria chalumnae</name>
    <name type="common">Coelacanth</name>
    <dbReference type="NCBI Taxonomy" id="7897"/>
    <lineage>
        <taxon>Eukaryota</taxon>
        <taxon>Metazoa</taxon>
        <taxon>Chordata</taxon>
        <taxon>Craniata</taxon>
        <taxon>Vertebrata</taxon>
        <taxon>Euteleostomi</taxon>
        <taxon>Coelacanthiformes</taxon>
        <taxon>Coelacanthidae</taxon>
        <taxon>Latimeria</taxon>
    </lineage>
</organism>
<dbReference type="AlphaFoldDB" id="H3A0K7"/>
<reference evidence="6" key="2">
    <citation type="submission" date="2025-08" db="UniProtKB">
        <authorList>
            <consortium name="Ensembl"/>
        </authorList>
    </citation>
    <scope>IDENTIFICATION</scope>
</reference>
<dbReference type="SUPFAM" id="SSF49842">
    <property type="entry name" value="TNF-like"/>
    <property type="match status" value="1"/>
</dbReference>
<keyword evidence="4" id="KW-0472">Membrane</keyword>
<evidence type="ECO:0000259" key="5">
    <source>
        <dbReference type="PROSITE" id="PS50049"/>
    </source>
</evidence>
<dbReference type="Ensembl" id="ENSLACT00000003208.1">
    <property type="protein sequence ID" value="ENSLACP00000003178.1"/>
    <property type="gene ID" value="ENSLACG00000002839.1"/>
</dbReference>
<dbReference type="InterPro" id="IPR006052">
    <property type="entry name" value="TNF_dom"/>
</dbReference>
<dbReference type="Proteomes" id="UP000008672">
    <property type="component" value="Unassembled WGS sequence"/>
</dbReference>
<gene>
    <name evidence="6" type="primary">TNFSF15</name>
</gene>
<evidence type="ECO:0000256" key="1">
    <source>
        <dbReference type="ARBA" id="ARBA00004370"/>
    </source>
</evidence>
<proteinExistence type="inferred from homology"/>
<feature type="domain" description="THD" evidence="5">
    <location>
        <begin position="2"/>
        <end position="149"/>
    </location>
</feature>
<evidence type="ECO:0000313" key="7">
    <source>
        <dbReference type="Proteomes" id="UP000008672"/>
    </source>
</evidence>
<dbReference type="GO" id="GO:0005164">
    <property type="term" value="F:tumor necrosis factor receptor binding"/>
    <property type="evidence" value="ECO:0007669"/>
    <property type="project" value="InterPro"/>
</dbReference>
<dbReference type="PANTHER" id="PTHR11471:SF24">
    <property type="entry name" value="TUMOR NECROSIS FACTOR LIGAND SUPERFAMILY MEMBER 15"/>
    <property type="match status" value="1"/>
</dbReference>
<evidence type="ECO:0000313" key="6">
    <source>
        <dbReference type="Ensembl" id="ENSLACP00000003178.1"/>
    </source>
</evidence>
<reference evidence="7" key="1">
    <citation type="submission" date="2011-08" db="EMBL/GenBank/DDBJ databases">
        <title>The draft genome of Latimeria chalumnae.</title>
        <authorList>
            <person name="Di Palma F."/>
            <person name="Alfoldi J."/>
            <person name="Johnson J."/>
            <person name="Berlin A."/>
            <person name="Gnerre S."/>
            <person name="Jaffe D."/>
            <person name="MacCallum I."/>
            <person name="Young S."/>
            <person name="Walker B.J."/>
            <person name="Lander E."/>
            <person name="Lindblad-Toh K."/>
        </authorList>
    </citation>
    <scope>NUCLEOTIDE SEQUENCE [LARGE SCALE GENOMIC DNA]</scope>
    <source>
        <strain evidence="7">Wild caught</strain>
    </source>
</reference>
<dbReference type="GO" id="GO:0005615">
    <property type="term" value="C:extracellular space"/>
    <property type="evidence" value="ECO:0007669"/>
    <property type="project" value="UniProtKB-KW"/>
</dbReference>
<accession>H3A0K7</accession>
<sequence length="149" mass="16989">RPKAHLTGKREACIIARKPSLQWEDHLGIAFTEDGMKYEDGSLVIPRNGDYFVYAQVTFRASLREENKGKQQIQHVSQCVTRMARGYPEPSEILSGSKSFNETGNWYETIYLGAAFQLREGDKLFVNVTDLALVDFYKDHKTFFGAFAL</sequence>
<dbReference type="PRINTS" id="PR01234">
    <property type="entry name" value="TNECROSISFCT"/>
</dbReference>
<name>H3A0K7_LATCH</name>
<dbReference type="EMBL" id="AFYH01242358">
    <property type="status" value="NOT_ANNOTATED_CDS"/>
    <property type="molecule type" value="Genomic_DNA"/>
</dbReference>
<dbReference type="HOGENOM" id="CLU_070352_4_0_1"/>
<dbReference type="Pfam" id="PF00229">
    <property type="entry name" value="TNF"/>
    <property type="match status" value="1"/>
</dbReference>
<dbReference type="CDD" id="cd00184">
    <property type="entry name" value="TNF"/>
    <property type="match status" value="1"/>
</dbReference>
<protein>
    <submittedName>
        <fullName evidence="6">TNF superfamily member 15</fullName>
    </submittedName>
</protein>
<dbReference type="GO" id="GO:0016020">
    <property type="term" value="C:membrane"/>
    <property type="evidence" value="ECO:0007669"/>
    <property type="project" value="UniProtKB-SubCell"/>
</dbReference>
<dbReference type="SMART" id="SM00207">
    <property type="entry name" value="TNF"/>
    <property type="match status" value="1"/>
</dbReference>
<dbReference type="InterPro" id="IPR008983">
    <property type="entry name" value="Tumour_necrosis_fac-like_dom"/>
</dbReference>
<evidence type="ECO:0000256" key="4">
    <source>
        <dbReference type="ARBA" id="ARBA00023136"/>
    </source>
</evidence>